<dbReference type="EMBL" id="CADCVE010000053">
    <property type="protein sequence ID" value="CAA9455841.1"/>
    <property type="molecule type" value="Genomic_DNA"/>
</dbReference>
<feature type="transmembrane region" description="Helical" evidence="6">
    <location>
        <begin position="481"/>
        <end position="499"/>
    </location>
</feature>
<comment type="subcellular location">
    <subcellularLocation>
        <location evidence="1">Membrane</location>
        <topology evidence="1">Multi-pass membrane protein</topology>
    </subcellularLocation>
</comment>
<organism evidence="8">
    <name type="scientific">uncultured Rubrobacteraceae bacterium</name>
    <dbReference type="NCBI Taxonomy" id="349277"/>
    <lineage>
        <taxon>Bacteria</taxon>
        <taxon>Bacillati</taxon>
        <taxon>Actinomycetota</taxon>
        <taxon>Rubrobacteria</taxon>
        <taxon>Rubrobacterales</taxon>
        <taxon>Rubrobacteraceae</taxon>
        <taxon>environmental samples</taxon>
    </lineage>
</organism>
<evidence type="ECO:0000313" key="8">
    <source>
        <dbReference type="EMBL" id="CAA9455841.1"/>
    </source>
</evidence>
<feature type="region of interest" description="Disordered" evidence="5">
    <location>
        <begin position="1"/>
        <end position="25"/>
    </location>
</feature>
<keyword evidence="2 6" id="KW-0812">Transmembrane</keyword>
<evidence type="ECO:0000256" key="2">
    <source>
        <dbReference type="ARBA" id="ARBA00022692"/>
    </source>
</evidence>
<feature type="transmembrane region" description="Helical" evidence="6">
    <location>
        <begin position="61"/>
        <end position="83"/>
    </location>
</feature>
<accession>A0A6J4R543</accession>
<feature type="transmembrane region" description="Helical" evidence="6">
    <location>
        <begin position="505"/>
        <end position="523"/>
    </location>
</feature>
<evidence type="ECO:0000256" key="1">
    <source>
        <dbReference type="ARBA" id="ARBA00004141"/>
    </source>
</evidence>
<feature type="transmembrane region" description="Helical" evidence="6">
    <location>
        <begin position="217"/>
        <end position="234"/>
    </location>
</feature>
<name>A0A6J4R543_9ACTN</name>
<evidence type="ECO:0000256" key="5">
    <source>
        <dbReference type="SAM" id="MobiDB-lite"/>
    </source>
</evidence>
<evidence type="ECO:0000256" key="4">
    <source>
        <dbReference type="ARBA" id="ARBA00023136"/>
    </source>
</evidence>
<reference evidence="8" key="1">
    <citation type="submission" date="2020-02" db="EMBL/GenBank/DDBJ databases">
        <authorList>
            <person name="Meier V. D."/>
        </authorList>
    </citation>
    <scope>NUCLEOTIDE SEQUENCE</scope>
    <source>
        <strain evidence="8">AVDCRST_MAG28</strain>
    </source>
</reference>
<dbReference type="PANTHER" id="PTHR37422">
    <property type="entry name" value="TEICHURONIC ACID BIOSYNTHESIS PROTEIN TUAE"/>
    <property type="match status" value="1"/>
</dbReference>
<dbReference type="InterPro" id="IPR007016">
    <property type="entry name" value="O-antigen_ligase-rel_domated"/>
</dbReference>
<dbReference type="GO" id="GO:0016020">
    <property type="term" value="C:membrane"/>
    <property type="evidence" value="ECO:0007669"/>
    <property type="project" value="UniProtKB-SubCell"/>
</dbReference>
<feature type="transmembrane region" description="Helical" evidence="6">
    <location>
        <begin position="300"/>
        <end position="322"/>
    </location>
</feature>
<feature type="transmembrane region" description="Helical" evidence="6">
    <location>
        <begin position="34"/>
        <end position="52"/>
    </location>
</feature>
<feature type="transmembrane region" description="Helical" evidence="6">
    <location>
        <begin position="442"/>
        <end position="460"/>
    </location>
</feature>
<keyword evidence="3 6" id="KW-1133">Transmembrane helix</keyword>
<feature type="transmembrane region" description="Helical" evidence="6">
    <location>
        <begin position="334"/>
        <end position="355"/>
    </location>
</feature>
<evidence type="ECO:0000256" key="3">
    <source>
        <dbReference type="ARBA" id="ARBA00022989"/>
    </source>
</evidence>
<feature type="transmembrane region" description="Helical" evidence="6">
    <location>
        <begin position="188"/>
        <end position="205"/>
    </location>
</feature>
<keyword evidence="4 6" id="KW-0472">Membrane</keyword>
<evidence type="ECO:0000256" key="6">
    <source>
        <dbReference type="SAM" id="Phobius"/>
    </source>
</evidence>
<feature type="transmembrane region" description="Helical" evidence="6">
    <location>
        <begin position="240"/>
        <end position="257"/>
    </location>
</feature>
<gene>
    <name evidence="8" type="ORF">AVDCRST_MAG28-2431</name>
</gene>
<dbReference type="PANTHER" id="PTHR37422:SF23">
    <property type="entry name" value="TEICHURONIC ACID BIOSYNTHESIS PROTEIN TUAE"/>
    <property type="match status" value="1"/>
</dbReference>
<dbReference type="InterPro" id="IPR051533">
    <property type="entry name" value="WaaL-like"/>
</dbReference>
<dbReference type="Pfam" id="PF04932">
    <property type="entry name" value="Wzy_C"/>
    <property type="match status" value="1"/>
</dbReference>
<feature type="transmembrane region" description="Helical" evidence="6">
    <location>
        <begin position="89"/>
        <end position="113"/>
    </location>
</feature>
<feature type="transmembrane region" description="Helical" evidence="6">
    <location>
        <begin position="125"/>
        <end position="144"/>
    </location>
</feature>
<feature type="transmembrane region" description="Helical" evidence="6">
    <location>
        <begin position="269"/>
        <end position="288"/>
    </location>
</feature>
<sequence length="536" mass="57940">MGIETGEMRAVGRASGSEIGTPEKGRTASRSLTIFKSLVLTILMVITLYGMLNRGLFGIDLWLPVAVAILGVAFITLFVADYFADVPRIIWVLVGLLAVLVTVKGLSLTWSISRTETVQELLRSSMYLAAFVLAAASLSSWRLVGPFVDGLSLIAGAVAGYGVLQKVNPVEYSSNTPDGLRVGSTLEYANTVAVVLGMGIALGFGRMTQLKNPIARGLYAALILVFGAVLYLTFSRGGMLSLAAGLVVLFAVSGRRLEMFGSLLLVSGPLLWLVWQVQGLDTFFAYVSEEAPRAAEGLTFRNYLIVAVIQAFLLQVIYAFLVRRYELMPTIRRVIGAAAIVAVLAGVGTLGYVIYGEQEGSKEVLGAFARNTEGTQDVQDRLTSLSSNSRSTYWRVAWDEWKEHPLLGTGAGTFQYTWLENRPGFGGVRQVHNVYLEQGTETGVVAFVALSGFAIILLAYTMWATFRASPGGAGQSGERKVLLAGLTGAMAVYLFSSALEWHWYIPPSTIYFFILAGVAVKLATRTRRPSPDDVSE</sequence>
<protein>
    <recommendedName>
        <fullName evidence="7">O-antigen ligase-related domain-containing protein</fullName>
    </recommendedName>
</protein>
<evidence type="ECO:0000259" key="7">
    <source>
        <dbReference type="Pfam" id="PF04932"/>
    </source>
</evidence>
<proteinExistence type="predicted"/>
<dbReference type="AlphaFoldDB" id="A0A6J4R543"/>
<feature type="domain" description="O-antigen ligase-related" evidence="7">
    <location>
        <begin position="311"/>
        <end position="450"/>
    </location>
</feature>